<protein>
    <submittedName>
        <fullName evidence="1">Uncharacterized protein</fullName>
    </submittedName>
</protein>
<comment type="caution">
    <text evidence="1">The sequence shown here is derived from an EMBL/GenBank/DDBJ whole genome shotgun (WGS) entry which is preliminary data.</text>
</comment>
<name>A0A8S2EN64_9BILA</name>
<organism evidence="1 3">
    <name type="scientific">Didymodactylos carnosus</name>
    <dbReference type="NCBI Taxonomy" id="1234261"/>
    <lineage>
        <taxon>Eukaryota</taxon>
        <taxon>Metazoa</taxon>
        <taxon>Spiralia</taxon>
        <taxon>Gnathifera</taxon>
        <taxon>Rotifera</taxon>
        <taxon>Eurotatoria</taxon>
        <taxon>Bdelloidea</taxon>
        <taxon>Philodinida</taxon>
        <taxon>Philodinidae</taxon>
        <taxon>Didymodactylos</taxon>
    </lineage>
</organism>
<evidence type="ECO:0000313" key="2">
    <source>
        <dbReference type="EMBL" id="CAF4073911.1"/>
    </source>
</evidence>
<proteinExistence type="predicted"/>
<accession>A0A8S2EN64</accession>
<evidence type="ECO:0000313" key="3">
    <source>
        <dbReference type="Proteomes" id="UP000677228"/>
    </source>
</evidence>
<reference evidence="1" key="1">
    <citation type="submission" date="2021-02" db="EMBL/GenBank/DDBJ databases">
        <authorList>
            <person name="Nowell W R."/>
        </authorList>
    </citation>
    <scope>NUCLEOTIDE SEQUENCE</scope>
</reference>
<dbReference type="AlphaFoldDB" id="A0A8S2EN64"/>
<dbReference type="Proteomes" id="UP000677228">
    <property type="component" value="Unassembled WGS sequence"/>
</dbReference>
<gene>
    <name evidence="1" type="ORF">OVA965_LOCUS27048</name>
    <name evidence="2" type="ORF">TMI583_LOCUS27794</name>
</gene>
<dbReference type="EMBL" id="CAJOBA010039208">
    <property type="protein sequence ID" value="CAF4073911.1"/>
    <property type="molecule type" value="Genomic_DNA"/>
</dbReference>
<evidence type="ECO:0000313" key="1">
    <source>
        <dbReference type="EMBL" id="CAF1268064.1"/>
    </source>
</evidence>
<feature type="non-terminal residue" evidence="1">
    <location>
        <position position="1"/>
    </location>
</feature>
<dbReference type="EMBL" id="CAJNOK010017648">
    <property type="protein sequence ID" value="CAF1268064.1"/>
    <property type="molecule type" value="Genomic_DNA"/>
</dbReference>
<sequence>NNQKNAEFPNGFPIISEHKIDQLAEISDLTKMDCSSSENVDNIIDSGDMLRLITNELIKILMLDDDDENKDKIVNDLLEHGRQSLTNYEEDIIPEIYKEQINSNDSELIKSLKKYFQLKWEKQYGLSNEWFISFLKQYKNKKHPDLYEYVLTRTAEHGNKYMKNYPILSIVLQLLFEDIDDKCLKEKCVFDDLWFSITNDGLKSITKYSDYIIAEIMNEQINKKQPGLFQALREFYRQDLFQLFKQSDITDNQNLYDLVLDNIAEHGWINGIKTIQDKITPKRYKILLENIDLFLKRRRGNSNLNLSCLLDFTRNQIYHS</sequence>
<dbReference type="Proteomes" id="UP000682733">
    <property type="component" value="Unassembled WGS sequence"/>
</dbReference>